<keyword evidence="2" id="KW-1185">Reference proteome</keyword>
<dbReference type="AlphaFoldDB" id="A0AA39X3N2"/>
<dbReference type="GO" id="GO:0045271">
    <property type="term" value="C:respiratory chain complex I"/>
    <property type="evidence" value="ECO:0007669"/>
    <property type="project" value="InterPro"/>
</dbReference>
<dbReference type="Proteomes" id="UP001175000">
    <property type="component" value="Unassembled WGS sequence"/>
</dbReference>
<sequence>QIESAPCQLSPATKCEGQSLNCLRCSWIQRRLTISATGTDAMAGLQPHVPKIYRYLGTGLGASMWFWLMYRAKKDGPVLIGRKHPWDH</sequence>
<reference evidence="1" key="1">
    <citation type="submission" date="2023-06" db="EMBL/GenBank/DDBJ databases">
        <title>Genome-scale phylogeny and comparative genomics of the fungal order Sordariales.</title>
        <authorList>
            <consortium name="Lawrence Berkeley National Laboratory"/>
            <person name="Hensen N."/>
            <person name="Bonometti L."/>
            <person name="Westerberg I."/>
            <person name="Brannstrom I.O."/>
            <person name="Guillou S."/>
            <person name="Cros-Aarteil S."/>
            <person name="Calhoun S."/>
            <person name="Haridas S."/>
            <person name="Kuo A."/>
            <person name="Mondo S."/>
            <person name="Pangilinan J."/>
            <person name="Riley R."/>
            <person name="Labutti K."/>
            <person name="Andreopoulos B."/>
            <person name="Lipzen A."/>
            <person name="Chen C."/>
            <person name="Yanf M."/>
            <person name="Daum C."/>
            <person name="Ng V."/>
            <person name="Clum A."/>
            <person name="Steindorff A."/>
            <person name="Ohm R."/>
            <person name="Martin F."/>
            <person name="Silar P."/>
            <person name="Natvig D."/>
            <person name="Lalanne C."/>
            <person name="Gautier V."/>
            <person name="Ament-Velasquez S.L."/>
            <person name="Kruys A."/>
            <person name="Hutchinson M.I."/>
            <person name="Powell A.J."/>
            <person name="Barry K."/>
            <person name="Miller A.N."/>
            <person name="Grigoriev I.V."/>
            <person name="Debuchy R."/>
            <person name="Gladieux P."/>
            <person name="Thoren M.H."/>
            <person name="Johannesson H."/>
        </authorList>
    </citation>
    <scope>NUCLEOTIDE SEQUENCE</scope>
    <source>
        <strain evidence="1">CBS 606.72</strain>
    </source>
</reference>
<protein>
    <recommendedName>
        <fullName evidence="3">NADH dehydrogenase [ubiquinone] 1 beta subcomplex subunit 2</fullName>
    </recommendedName>
</protein>
<dbReference type="EMBL" id="JAULSU010000002">
    <property type="protein sequence ID" value="KAK0626686.1"/>
    <property type="molecule type" value="Genomic_DNA"/>
</dbReference>
<dbReference type="PANTHER" id="PTHR36987:SF1">
    <property type="entry name" value="NADH DEHYDROGENASE [UBIQUINONE] 1 BETA SUBCOMPLEX SUBUNIT 2"/>
    <property type="match status" value="1"/>
</dbReference>
<evidence type="ECO:0000313" key="2">
    <source>
        <dbReference type="Proteomes" id="UP001175000"/>
    </source>
</evidence>
<dbReference type="InterPro" id="IPR044980">
    <property type="entry name" value="NDUFB2_plant/fungi"/>
</dbReference>
<dbReference type="GO" id="GO:0005743">
    <property type="term" value="C:mitochondrial inner membrane"/>
    <property type="evidence" value="ECO:0007669"/>
    <property type="project" value="InterPro"/>
</dbReference>
<evidence type="ECO:0000313" key="1">
    <source>
        <dbReference type="EMBL" id="KAK0626686.1"/>
    </source>
</evidence>
<comment type="caution">
    <text evidence="1">The sequence shown here is derived from an EMBL/GenBank/DDBJ whole genome shotgun (WGS) entry which is preliminary data.</text>
</comment>
<gene>
    <name evidence="1" type="ORF">B0T14DRAFT_113468</name>
</gene>
<dbReference type="PANTHER" id="PTHR36987">
    <property type="entry name" value="NADH DEHYDROGENASE [UBIQUINONE] 1 BETA SUBCOMPLEX SUBUNIT 2-LIKE"/>
    <property type="match status" value="1"/>
</dbReference>
<proteinExistence type="predicted"/>
<organism evidence="1 2">
    <name type="scientific">Immersiella caudata</name>
    <dbReference type="NCBI Taxonomy" id="314043"/>
    <lineage>
        <taxon>Eukaryota</taxon>
        <taxon>Fungi</taxon>
        <taxon>Dikarya</taxon>
        <taxon>Ascomycota</taxon>
        <taxon>Pezizomycotina</taxon>
        <taxon>Sordariomycetes</taxon>
        <taxon>Sordariomycetidae</taxon>
        <taxon>Sordariales</taxon>
        <taxon>Lasiosphaeriaceae</taxon>
        <taxon>Immersiella</taxon>
    </lineage>
</organism>
<feature type="non-terminal residue" evidence="1">
    <location>
        <position position="88"/>
    </location>
</feature>
<name>A0AA39X3N2_9PEZI</name>
<evidence type="ECO:0008006" key="3">
    <source>
        <dbReference type="Google" id="ProtNLM"/>
    </source>
</evidence>
<accession>A0AA39X3N2</accession>